<dbReference type="InterPro" id="IPR036388">
    <property type="entry name" value="WH-like_DNA-bd_sf"/>
</dbReference>
<dbReference type="InterPro" id="IPR011711">
    <property type="entry name" value="GntR_C"/>
</dbReference>
<evidence type="ECO:0000313" key="6">
    <source>
        <dbReference type="Proteomes" id="UP001230145"/>
    </source>
</evidence>
<dbReference type="Proteomes" id="UP001230145">
    <property type="component" value="Unassembled WGS sequence"/>
</dbReference>
<gene>
    <name evidence="5" type="ORF">J2S45_001750</name>
</gene>
<proteinExistence type="predicted"/>
<dbReference type="PROSITE" id="PS50949">
    <property type="entry name" value="HTH_GNTR"/>
    <property type="match status" value="1"/>
</dbReference>
<evidence type="ECO:0000259" key="4">
    <source>
        <dbReference type="PROSITE" id="PS50949"/>
    </source>
</evidence>
<dbReference type="InterPro" id="IPR000524">
    <property type="entry name" value="Tscrpt_reg_HTH_GntR"/>
</dbReference>
<keyword evidence="2 5" id="KW-0238">DNA-binding</keyword>
<dbReference type="InterPro" id="IPR036390">
    <property type="entry name" value="WH_DNA-bd_sf"/>
</dbReference>
<sequence>MLSDKSAQVLLNKFSPATISGAATPGVPLNRSSATIDAVKSYIIQHNLKPGDPLPTEATLCATLQVSRSSVREALRKLEALDIIRAHQGRGSFVGDMSLEPMVETLVLRFALDRSSGTESLRQVVSTRRYLDLGVASSVVKAMAGTSNPELHQLVGVMVEKATRRESYMDEDIAFHNGIMAYLDNELISQLNTAMWLIHQTFIPKLDVERGGKLLETARAHERMLATAEAGDEAAYRQAVLDHYAPLADILEMD</sequence>
<dbReference type="Gene3D" id="1.10.10.10">
    <property type="entry name" value="Winged helix-like DNA-binding domain superfamily/Winged helix DNA-binding domain"/>
    <property type="match status" value="1"/>
</dbReference>
<evidence type="ECO:0000256" key="3">
    <source>
        <dbReference type="ARBA" id="ARBA00023163"/>
    </source>
</evidence>
<protein>
    <submittedName>
        <fullName evidence="5">DNA-binding FadR family transcriptional regulator</fullName>
    </submittedName>
</protein>
<dbReference type="SUPFAM" id="SSF46785">
    <property type="entry name" value="Winged helix' DNA-binding domain"/>
    <property type="match status" value="1"/>
</dbReference>
<evidence type="ECO:0000256" key="2">
    <source>
        <dbReference type="ARBA" id="ARBA00023125"/>
    </source>
</evidence>
<accession>A0ABT9PKS6</accession>
<dbReference type="PANTHER" id="PTHR43537">
    <property type="entry name" value="TRANSCRIPTIONAL REGULATOR, GNTR FAMILY"/>
    <property type="match status" value="1"/>
</dbReference>
<dbReference type="SUPFAM" id="SSF48008">
    <property type="entry name" value="GntR ligand-binding domain-like"/>
    <property type="match status" value="1"/>
</dbReference>
<reference evidence="5 6" key="1">
    <citation type="submission" date="2023-07" db="EMBL/GenBank/DDBJ databases">
        <title>Sequencing the genomes of 1000 actinobacteria strains.</title>
        <authorList>
            <person name="Klenk H.-P."/>
        </authorList>
    </citation>
    <scope>NUCLEOTIDE SEQUENCE [LARGE SCALE GENOMIC DNA]</scope>
    <source>
        <strain evidence="5 6">DSM 19515</strain>
    </source>
</reference>
<evidence type="ECO:0000256" key="1">
    <source>
        <dbReference type="ARBA" id="ARBA00023015"/>
    </source>
</evidence>
<dbReference type="CDD" id="cd07377">
    <property type="entry name" value="WHTH_GntR"/>
    <property type="match status" value="1"/>
</dbReference>
<dbReference type="PANTHER" id="PTHR43537:SF5">
    <property type="entry name" value="UXU OPERON TRANSCRIPTIONAL REGULATOR"/>
    <property type="match status" value="1"/>
</dbReference>
<keyword evidence="1" id="KW-0805">Transcription regulation</keyword>
<dbReference type="SMART" id="SM00345">
    <property type="entry name" value="HTH_GNTR"/>
    <property type="match status" value="1"/>
</dbReference>
<keyword evidence="6" id="KW-1185">Reference proteome</keyword>
<dbReference type="InterPro" id="IPR008920">
    <property type="entry name" value="TF_FadR/GntR_C"/>
</dbReference>
<dbReference type="EMBL" id="JAUSQL010000001">
    <property type="protein sequence ID" value="MDP9833071.1"/>
    <property type="molecule type" value="Genomic_DNA"/>
</dbReference>
<name>A0ABT9PKS6_9ACTO</name>
<feature type="domain" description="HTH gntR-type" evidence="4">
    <location>
        <begin position="29"/>
        <end position="97"/>
    </location>
</feature>
<dbReference type="Pfam" id="PF07729">
    <property type="entry name" value="FCD"/>
    <property type="match status" value="1"/>
</dbReference>
<organism evidence="5 6">
    <name type="scientific">Trueperella abortisuis</name>
    <dbReference type="NCBI Taxonomy" id="445930"/>
    <lineage>
        <taxon>Bacteria</taxon>
        <taxon>Bacillati</taxon>
        <taxon>Actinomycetota</taxon>
        <taxon>Actinomycetes</taxon>
        <taxon>Actinomycetales</taxon>
        <taxon>Actinomycetaceae</taxon>
        <taxon>Trueperella</taxon>
    </lineage>
</organism>
<dbReference type="Pfam" id="PF00392">
    <property type="entry name" value="GntR"/>
    <property type="match status" value="1"/>
</dbReference>
<keyword evidence="3" id="KW-0804">Transcription</keyword>
<comment type="caution">
    <text evidence="5">The sequence shown here is derived from an EMBL/GenBank/DDBJ whole genome shotgun (WGS) entry which is preliminary data.</text>
</comment>
<dbReference type="RefSeq" id="WP_296929277.1">
    <property type="nucleotide sequence ID" value="NZ_CP133407.1"/>
</dbReference>
<dbReference type="PRINTS" id="PR00035">
    <property type="entry name" value="HTHGNTR"/>
</dbReference>
<dbReference type="Gene3D" id="1.20.120.530">
    <property type="entry name" value="GntR ligand-binding domain-like"/>
    <property type="match status" value="1"/>
</dbReference>
<dbReference type="GO" id="GO:0003677">
    <property type="term" value="F:DNA binding"/>
    <property type="evidence" value="ECO:0007669"/>
    <property type="project" value="UniProtKB-KW"/>
</dbReference>
<evidence type="ECO:0000313" key="5">
    <source>
        <dbReference type="EMBL" id="MDP9833071.1"/>
    </source>
</evidence>